<evidence type="ECO:0000256" key="6">
    <source>
        <dbReference type="SAM" id="MobiDB-lite"/>
    </source>
</evidence>
<gene>
    <name evidence="8" type="ORF">EI291_22215</name>
</gene>
<dbReference type="AlphaFoldDB" id="A0A3R9NW96"/>
<keyword evidence="4" id="KW-0274">FAD</keyword>
<dbReference type="OrthoDB" id="9787779at2"/>
<dbReference type="SUPFAM" id="SSF51905">
    <property type="entry name" value="FAD/NAD(P)-binding domain"/>
    <property type="match status" value="1"/>
</dbReference>
<evidence type="ECO:0000256" key="1">
    <source>
        <dbReference type="ARBA" id="ARBA00001974"/>
    </source>
</evidence>
<keyword evidence="5" id="KW-0560">Oxidoreductase</keyword>
<feature type="region of interest" description="Disordered" evidence="6">
    <location>
        <begin position="1"/>
        <end position="22"/>
    </location>
</feature>
<accession>A0A3R9NW96</accession>
<evidence type="ECO:0000256" key="5">
    <source>
        <dbReference type="ARBA" id="ARBA00023002"/>
    </source>
</evidence>
<comment type="caution">
    <text evidence="8">The sequence shown here is derived from an EMBL/GenBank/DDBJ whole genome shotgun (WGS) entry which is preliminary data.</text>
</comment>
<evidence type="ECO:0000256" key="4">
    <source>
        <dbReference type="ARBA" id="ARBA00022827"/>
    </source>
</evidence>
<dbReference type="Pfam" id="PF05199">
    <property type="entry name" value="GMC_oxred_C"/>
    <property type="match status" value="1"/>
</dbReference>
<evidence type="ECO:0000313" key="8">
    <source>
        <dbReference type="EMBL" id="RSK43176.1"/>
    </source>
</evidence>
<dbReference type="PANTHER" id="PTHR42784">
    <property type="entry name" value="PYRANOSE 2-OXIDASE"/>
    <property type="match status" value="1"/>
</dbReference>
<evidence type="ECO:0000259" key="7">
    <source>
        <dbReference type="Pfam" id="PF05199"/>
    </source>
</evidence>
<name>A0A3R9NW96_9BACT</name>
<dbReference type="Gene3D" id="3.50.50.60">
    <property type="entry name" value="FAD/NAD(P)-binding domain"/>
    <property type="match status" value="2"/>
</dbReference>
<comment type="similarity">
    <text evidence="2">Belongs to the GMC oxidoreductase family.</text>
</comment>
<dbReference type="InterPro" id="IPR036188">
    <property type="entry name" value="FAD/NAD-bd_sf"/>
</dbReference>
<dbReference type="EMBL" id="RWIT01000025">
    <property type="protein sequence ID" value="RSK43176.1"/>
    <property type="molecule type" value="Genomic_DNA"/>
</dbReference>
<protein>
    <submittedName>
        <fullName evidence="8">GMC family oxidoreductase</fullName>
    </submittedName>
</protein>
<proteinExistence type="inferred from homology"/>
<dbReference type="RefSeq" id="WP_125424486.1">
    <property type="nucleotide sequence ID" value="NZ_RWIT01000025.1"/>
</dbReference>
<comment type="cofactor">
    <cofactor evidence="1">
        <name>FAD</name>
        <dbReference type="ChEBI" id="CHEBI:57692"/>
    </cofactor>
</comment>
<keyword evidence="3" id="KW-0285">Flavoprotein</keyword>
<dbReference type="InterPro" id="IPR051473">
    <property type="entry name" value="P2Ox-like"/>
</dbReference>
<dbReference type="InterPro" id="IPR007867">
    <property type="entry name" value="GMC_OxRtase_C"/>
</dbReference>
<evidence type="ECO:0000313" key="9">
    <source>
        <dbReference type="Proteomes" id="UP000273500"/>
    </source>
</evidence>
<sequence length="593" mass="65093">MKTFSSSPNLAFGYPTPGPQTPTPQKVMDHIFFLSEEAWKDVREQEQFDYIIIGSGFCALAFAERVLTQMPMARILILERGPFFLPEHFQNLPIPYQRTLGHLSETFPWTLSARTATQPQGNIQFQHGMVPFFGGRSIMWSAWCPRPTLEEMQYWPEHTVAAARAHFASAEKLLNVIPADEIDQNLSPKLLQLVAQQRPVYSVLQRELQAMLSANLGRIPSATRVMAAPLAVGSSVQAGIDFAKFSTPSVLLDLVSHQADLQSRGEGNPLKIAGECIVHQIYQQDGVATALNTSRGVVNIGSAKLILAMGTVPPATLLMNSFPNLEKVGERFTAHFITSVVARIPRQDYAFAADLEELELAAIYLAGVNPTSGMQYHVQLSVLSDRNPLKNASMAARYMPDVVATASLAQLTSSEDYLVFVCAVLGEMDFRNPDNYIRLNGQSDPTTNINLQAIASETDLQTWDTMDEGTFQMLEQALSPIGSERVEYWHGTPTQGSWRAHRPAQSQRRVGGLVHEGSPLWIGEGSEGVVGLDYRPHGIENVYVTGGALWPASGSWNPTMTMVALAQDLADNLVQESEQAPAAALNSLENTLA</sequence>
<feature type="domain" description="Glucose-methanol-choline oxidoreductase C-terminal" evidence="7">
    <location>
        <begin position="433"/>
        <end position="566"/>
    </location>
</feature>
<keyword evidence="9" id="KW-1185">Reference proteome</keyword>
<dbReference type="PANTHER" id="PTHR42784:SF1">
    <property type="entry name" value="PYRANOSE 2-OXIDASE"/>
    <property type="match status" value="1"/>
</dbReference>
<dbReference type="GO" id="GO:0016614">
    <property type="term" value="F:oxidoreductase activity, acting on CH-OH group of donors"/>
    <property type="evidence" value="ECO:0007669"/>
    <property type="project" value="InterPro"/>
</dbReference>
<evidence type="ECO:0000256" key="3">
    <source>
        <dbReference type="ARBA" id="ARBA00022630"/>
    </source>
</evidence>
<dbReference type="Proteomes" id="UP000273500">
    <property type="component" value="Unassembled WGS sequence"/>
</dbReference>
<organism evidence="8 9">
    <name type="scientific">Hymenobacter rigui</name>
    <dbReference type="NCBI Taxonomy" id="334424"/>
    <lineage>
        <taxon>Bacteria</taxon>
        <taxon>Pseudomonadati</taxon>
        <taxon>Bacteroidota</taxon>
        <taxon>Cytophagia</taxon>
        <taxon>Cytophagales</taxon>
        <taxon>Hymenobacteraceae</taxon>
        <taxon>Hymenobacter</taxon>
    </lineage>
</organism>
<evidence type="ECO:0000256" key="2">
    <source>
        <dbReference type="ARBA" id="ARBA00010790"/>
    </source>
</evidence>
<reference evidence="8 9" key="1">
    <citation type="submission" date="2018-12" db="EMBL/GenBank/DDBJ databases">
        <authorList>
            <person name="Feng G."/>
            <person name="Zhu H."/>
        </authorList>
    </citation>
    <scope>NUCLEOTIDE SEQUENCE [LARGE SCALE GENOMIC DNA]</scope>
    <source>
        <strain evidence="8 9">KCTC 12533</strain>
    </source>
</reference>